<dbReference type="InterPro" id="IPR006094">
    <property type="entry name" value="Oxid_FAD_bind_N"/>
</dbReference>
<dbReference type="OrthoDB" id="610608at2759"/>
<dbReference type="NCBIfam" id="TIGR01678">
    <property type="entry name" value="FAD_lactone_ox"/>
    <property type="match status" value="1"/>
</dbReference>
<evidence type="ECO:0000256" key="8">
    <source>
        <dbReference type="ARBA" id="ARBA00022644"/>
    </source>
</evidence>
<dbReference type="PROSITE" id="PS51387">
    <property type="entry name" value="FAD_PCMH"/>
    <property type="match status" value="1"/>
</dbReference>
<comment type="subcellular location">
    <subcellularLocation>
        <location evidence="2">Membrane</location>
    </subcellularLocation>
    <subcellularLocation>
        <location evidence="13">Mitochondrion membrane</location>
    </subcellularLocation>
</comment>
<dbReference type="Gene3D" id="3.30.465.10">
    <property type="match status" value="1"/>
</dbReference>
<dbReference type="InterPro" id="IPR010031">
    <property type="entry name" value="FAD_lactone_oxidase-like"/>
</dbReference>
<dbReference type="Gene3D" id="1.10.45.10">
    <property type="entry name" value="Vanillyl-alcohol Oxidase, Chain A, domain 4"/>
    <property type="match status" value="1"/>
</dbReference>
<dbReference type="GO" id="GO:0031966">
    <property type="term" value="C:mitochondrial membrane"/>
    <property type="evidence" value="ECO:0007669"/>
    <property type="project" value="UniProtKB-SubCell"/>
</dbReference>
<dbReference type="InterPro" id="IPR016169">
    <property type="entry name" value="FAD-bd_PCMH_sub2"/>
</dbReference>
<evidence type="ECO:0000256" key="9">
    <source>
        <dbReference type="ARBA" id="ARBA00022827"/>
    </source>
</evidence>
<evidence type="ECO:0000256" key="10">
    <source>
        <dbReference type="ARBA" id="ARBA00023002"/>
    </source>
</evidence>
<dbReference type="InterPro" id="IPR006093">
    <property type="entry name" value="Oxy_OxRdtase_FAD_BS"/>
</dbReference>
<evidence type="ECO:0000256" key="12">
    <source>
        <dbReference type="ARBA" id="ARBA00033418"/>
    </source>
</evidence>
<dbReference type="Proteomes" id="UP000242875">
    <property type="component" value="Unassembled WGS sequence"/>
</dbReference>
<keyword evidence="13" id="KW-0496">Mitochondrion</keyword>
<dbReference type="GO" id="GO:0019853">
    <property type="term" value="P:L-ascorbic acid biosynthetic process"/>
    <property type="evidence" value="ECO:0007669"/>
    <property type="project" value="UniProtKB-UniPathway"/>
</dbReference>
<comment type="caution">
    <text evidence="15">The sequence shown here is derived from an EMBL/GenBank/DDBJ whole genome shotgun (WGS) entry which is preliminary data.</text>
</comment>
<comment type="pathway">
    <text evidence="3 13">Cofactor biosynthesis; D-erythroascorbate biosynthesis; dehydro-D-arabinono-1,4-lactone from D-arabinose: step 2/2.</text>
</comment>
<keyword evidence="11" id="KW-0472">Membrane</keyword>
<dbReference type="EC" id="1.1.3.37" evidence="6 13"/>
<dbReference type="Pfam" id="PF04030">
    <property type="entry name" value="ALO"/>
    <property type="match status" value="1"/>
</dbReference>
<comment type="similarity">
    <text evidence="5 13">Belongs to the oxygen-dependent FAD-linked oxidoreductase family.</text>
</comment>
<evidence type="ECO:0000256" key="5">
    <source>
        <dbReference type="ARBA" id="ARBA00005466"/>
    </source>
</evidence>
<evidence type="ECO:0000256" key="1">
    <source>
        <dbReference type="ARBA" id="ARBA00001974"/>
    </source>
</evidence>
<dbReference type="InterPro" id="IPR007173">
    <property type="entry name" value="ALO_C"/>
</dbReference>
<protein>
    <recommendedName>
        <fullName evidence="6 13">D-arabinono-1,4-lactone oxidase</fullName>
        <shortName evidence="13">ALO</shortName>
        <ecNumber evidence="6 13">1.1.3.37</ecNumber>
    </recommendedName>
    <alternativeName>
        <fullName evidence="12 13">L-galactono-gamma-lactone oxidase</fullName>
    </alternativeName>
</protein>
<evidence type="ECO:0000256" key="3">
    <source>
        <dbReference type="ARBA" id="ARBA00005083"/>
    </source>
</evidence>
<gene>
    <name evidence="15" type="ORF">BZG36_03071</name>
</gene>
<evidence type="ECO:0000256" key="4">
    <source>
        <dbReference type="ARBA" id="ARBA00005147"/>
    </source>
</evidence>
<comment type="catalytic activity">
    <reaction evidence="13">
        <text>D-arabinono-1,4-lactone + O2 = dehydro-D-arabinono-1,4-lactone + H2O2 + H(+)</text>
        <dbReference type="Rhea" id="RHEA:23756"/>
        <dbReference type="ChEBI" id="CHEBI:15378"/>
        <dbReference type="ChEBI" id="CHEBI:15379"/>
        <dbReference type="ChEBI" id="CHEBI:16240"/>
        <dbReference type="ChEBI" id="CHEBI:16292"/>
        <dbReference type="ChEBI" id="CHEBI:58277"/>
        <dbReference type="EC" id="1.1.3.37"/>
    </reaction>
</comment>
<keyword evidence="7 13" id="KW-0285">Flavoprotein</keyword>
<dbReference type="Pfam" id="PF01565">
    <property type="entry name" value="FAD_binding_4"/>
    <property type="match status" value="1"/>
</dbReference>
<dbReference type="UniPathway" id="UPA00132"/>
<dbReference type="InterPro" id="IPR036318">
    <property type="entry name" value="FAD-bd_PCMH-like_sf"/>
</dbReference>
<accession>A0A261XZT0</accession>
<dbReference type="InterPro" id="IPR016171">
    <property type="entry name" value="Vanillyl_alc_oxidase_C-sub2"/>
</dbReference>
<dbReference type="AlphaFoldDB" id="A0A261XZT0"/>
<evidence type="ECO:0000256" key="6">
    <source>
        <dbReference type="ARBA" id="ARBA00013136"/>
    </source>
</evidence>
<evidence type="ECO:0000256" key="11">
    <source>
        <dbReference type="ARBA" id="ARBA00023136"/>
    </source>
</evidence>
<proteinExistence type="inferred from homology"/>
<evidence type="ECO:0000313" key="15">
    <source>
        <dbReference type="EMBL" id="OZJ03764.1"/>
    </source>
</evidence>
<sequence>MATHGDVDPSLRPFAYRNRKIQNWAKTFQSAPELYFEPRNEEEVYKILESARRTGKTVRVVGSGHSPSDLALTNDYMVNLDKMARVLNVDKDRHQITVEAGMRLHELHQVLKDNGMALSNLGSISEQSVAGLISTATHGTGIKFSSLSTMVVSITLLTSTMRTITCSDTEYPEYFHAAQCSLGALGVITRITLQCEPFFRLEAIQTPSKLDPILDRFDQIVHSAEHVRIWWFPHTQNCVVWKANRTTNPVDHQTDSWTRDTLVGFHLYQFALNLSRFAPSTIPYLTRLIYNVVHKPLRRVVDDSYKIFNFDCLFPQYVNEWAIPYEKAPEALGRLDTFIQESNLRVHFPVEIRFVDADENVWLSPSYGRKTCYIGVIMYRPYHNPVPYKKYWAGYEDIMRSLGGRPHWAKAHSQTPEQLAKVYPKLHDFMRIRKELDPSGMFWNQYLHRHLGSIDKTYQISSKL</sequence>
<name>A0A261XZT0_9FUNG</name>
<dbReference type="UniPathway" id="UPA00771">
    <property type="reaction ID" value="UER00766"/>
</dbReference>
<comment type="cofactor">
    <cofactor evidence="1 13">
        <name>FAD</name>
        <dbReference type="ChEBI" id="CHEBI:57692"/>
    </cofactor>
</comment>
<dbReference type="InterPro" id="IPR030654">
    <property type="entry name" value="Sugar_lactone_oxidase"/>
</dbReference>
<evidence type="ECO:0000259" key="14">
    <source>
        <dbReference type="PROSITE" id="PS51387"/>
    </source>
</evidence>
<keyword evidence="16" id="KW-1185">Reference proteome</keyword>
<dbReference type="GO" id="GO:0003885">
    <property type="term" value="F:D-arabinono-1,4-lactone oxidase activity"/>
    <property type="evidence" value="ECO:0007669"/>
    <property type="project" value="UniProtKB-UniRule"/>
</dbReference>
<evidence type="ECO:0000313" key="16">
    <source>
        <dbReference type="Proteomes" id="UP000242875"/>
    </source>
</evidence>
<dbReference type="InterPro" id="IPR016167">
    <property type="entry name" value="FAD-bd_PCMH_sub1"/>
</dbReference>
<evidence type="ECO:0000256" key="2">
    <source>
        <dbReference type="ARBA" id="ARBA00004370"/>
    </source>
</evidence>
<comment type="pathway">
    <text evidence="4">Cofactor biosynthesis; L-ascorbate biosynthesis.</text>
</comment>
<keyword evidence="9 13" id="KW-0274">FAD</keyword>
<keyword evidence="10 13" id="KW-0560">Oxidoreductase</keyword>
<keyword evidence="8" id="KW-0060">Ascorbate biosynthesis</keyword>
<organism evidence="15 16">
    <name type="scientific">Bifiguratus adelaidae</name>
    <dbReference type="NCBI Taxonomy" id="1938954"/>
    <lineage>
        <taxon>Eukaryota</taxon>
        <taxon>Fungi</taxon>
        <taxon>Fungi incertae sedis</taxon>
        <taxon>Mucoromycota</taxon>
        <taxon>Mucoromycotina</taxon>
        <taxon>Endogonomycetes</taxon>
        <taxon>Endogonales</taxon>
        <taxon>Endogonales incertae sedis</taxon>
        <taxon>Bifiguratus</taxon>
    </lineage>
</organism>
<reference evidence="15 16" key="1">
    <citation type="journal article" date="2017" name="Mycologia">
        <title>Bifiguratus adelaidae, gen. et sp. nov., a new member of Mucoromycotina in endophytic and soil-dwelling habitats.</title>
        <authorList>
            <person name="Torres-Cruz T.J."/>
            <person name="Billingsley Tobias T.L."/>
            <person name="Almatruk M."/>
            <person name="Hesse C."/>
            <person name="Kuske C.R."/>
            <person name="Desiro A."/>
            <person name="Benucci G.M."/>
            <person name="Bonito G."/>
            <person name="Stajich J.E."/>
            <person name="Dunlap C."/>
            <person name="Arnold A.E."/>
            <person name="Porras-Alfaro A."/>
        </authorList>
    </citation>
    <scope>NUCLEOTIDE SEQUENCE [LARGE SCALE GENOMIC DNA]</scope>
    <source>
        <strain evidence="15 16">AZ0501</strain>
    </source>
</reference>
<dbReference type="PANTHER" id="PTHR43762">
    <property type="entry name" value="L-GULONOLACTONE OXIDASE"/>
    <property type="match status" value="1"/>
</dbReference>
<dbReference type="InterPro" id="IPR016166">
    <property type="entry name" value="FAD-bd_PCMH"/>
</dbReference>
<dbReference type="NCBIfam" id="TIGR01679">
    <property type="entry name" value="bact_FAD_ox"/>
    <property type="match status" value="1"/>
</dbReference>
<dbReference type="EMBL" id="MVBO01000070">
    <property type="protein sequence ID" value="OZJ03764.1"/>
    <property type="molecule type" value="Genomic_DNA"/>
</dbReference>
<dbReference type="Gene3D" id="3.30.43.10">
    <property type="entry name" value="Uridine Diphospho-n-acetylenolpyruvylglucosamine Reductase, domain 2"/>
    <property type="match status" value="1"/>
</dbReference>
<feature type="domain" description="FAD-binding PCMH-type" evidence="14">
    <location>
        <begin position="28"/>
        <end position="198"/>
    </location>
</feature>
<dbReference type="GO" id="GO:0071949">
    <property type="term" value="F:FAD binding"/>
    <property type="evidence" value="ECO:0007669"/>
    <property type="project" value="UniProtKB-UniRule"/>
</dbReference>
<dbReference type="PIRSF" id="PIRSF000136">
    <property type="entry name" value="LGO_GLO"/>
    <property type="match status" value="1"/>
</dbReference>
<dbReference type="SUPFAM" id="SSF56176">
    <property type="entry name" value="FAD-binding/transporter-associated domain-like"/>
    <property type="match status" value="1"/>
</dbReference>
<evidence type="ECO:0000256" key="13">
    <source>
        <dbReference type="RuleBase" id="RU367158"/>
    </source>
</evidence>
<dbReference type="Gene3D" id="3.30.70.2520">
    <property type="match status" value="1"/>
</dbReference>
<evidence type="ECO:0000256" key="7">
    <source>
        <dbReference type="ARBA" id="ARBA00022630"/>
    </source>
</evidence>
<dbReference type="PANTHER" id="PTHR43762:SF1">
    <property type="entry name" value="D-ARABINONO-1,4-LACTONE OXIDASE"/>
    <property type="match status" value="1"/>
</dbReference>
<dbReference type="PROSITE" id="PS00862">
    <property type="entry name" value="OX2_COVAL_FAD"/>
    <property type="match status" value="1"/>
</dbReference>